<feature type="chain" id="PRO_5007840591" evidence="1">
    <location>
        <begin position="23"/>
        <end position="302"/>
    </location>
</feature>
<dbReference type="VEuPathDB" id="FungiDB:PHYBLDRAFT_67445"/>
<evidence type="ECO:0000313" key="3">
    <source>
        <dbReference type="Proteomes" id="UP000077315"/>
    </source>
</evidence>
<organism evidence="2 3">
    <name type="scientific">Phycomyces blakesleeanus (strain ATCC 8743b / DSM 1359 / FGSC 10004 / NBRC 33097 / NRRL 1555)</name>
    <dbReference type="NCBI Taxonomy" id="763407"/>
    <lineage>
        <taxon>Eukaryota</taxon>
        <taxon>Fungi</taxon>
        <taxon>Fungi incertae sedis</taxon>
        <taxon>Mucoromycota</taxon>
        <taxon>Mucoromycotina</taxon>
        <taxon>Mucoromycetes</taxon>
        <taxon>Mucorales</taxon>
        <taxon>Phycomycetaceae</taxon>
        <taxon>Phycomyces</taxon>
    </lineage>
</organism>
<evidence type="ECO:0000256" key="1">
    <source>
        <dbReference type="SAM" id="SignalP"/>
    </source>
</evidence>
<dbReference type="RefSeq" id="XP_018284605.1">
    <property type="nucleotide sequence ID" value="XM_018441796.1"/>
</dbReference>
<name>A0A162WEG4_PHYB8</name>
<sequence>MSSFPVAWILILITPYTPQSSSQILAELLRHIFQLAGPFKEVQTTRQLEDVFAEEKYRNSFMAIFLIWTAYLEKYRLKQSSIYHNSKHERVRGCYVIIDAGIRCIIYCMYEDSTLEVTNWYLYPSSWHRFRLNSVKFCIILNLKAQPQNVIAVEYEIFQTSRRTNNIADFTFYTLVKAADSSMTTSFYGTYSQNFLTELGPDYVLVMESFSAPHIRYHEPINGVYYIQTLSFVPPAITWNLYSNPQPSPMSLHTNSNCGIPWSLKVLSVVCGIEIADVMNFRHTLNQSRYDGIIPEIFTRDI</sequence>
<proteinExistence type="predicted"/>
<reference evidence="3" key="1">
    <citation type="submission" date="2015-06" db="EMBL/GenBank/DDBJ databases">
        <title>Expansion of signal transduction pathways in fungi by whole-genome duplication.</title>
        <authorList>
            <consortium name="DOE Joint Genome Institute"/>
            <person name="Corrochano L.M."/>
            <person name="Kuo A."/>
            <person name="Marcet-Houben M."/>
            <person name="Polaino S."/>
            <person name="Salamov A."/>
            <person name="Villalobos J.M."/>
            <person name="Alvarez M.I."/>
            <person name="Avalos J."/>
            <person name="Benito E.P."/>
            <person name="Benoit I."/>
            <person name="Burger G."/>
            <person name="Camino L.P."/>
            <person name="Canovas D."/>
            <person name="Cerda-Olmedo E."/>
            <person name="Cheng J.-F."/>
            <person name="Dominguez A."/>
            <person name="Elias M."/>
            <person name="Eslava A.P."/>
            <person name="Glaser F."/>
            <person name="Grimwood J."/>
            <person name="Gutierrez G."/>
            <person name="Heitman J."/>
            <person name="Henrissat B."/>
            <person name="Iturriaga E.A."/>
            <person name="Lang B.F."/>
            <person name="Lavin J.L."/>
            <person name="Lee S."/>
            <person name="Li W."/>
            <person name="Lindquist E."/>
            <person name="Lopez-Garcia S."/>
            <person name="Luque E.M."/>
            <person name="Marcos A.T."/>
            <person name="Martin J."/>
            <person name="McCluskey K."/>
            <person name="Medina H.R."/>
            <person name="Miralles-Duran A."/>
            <person name="Miyazaki A."/>
            <person name="Munoz-Torres E."/>
            <person name="Oguiza J.A."/>
            <person name="Ohm R."/>
            <person name="Olmedo M."/>
            <person name="Orejas M."/>
            <person name="Ortiz-Castellanos L."/>
            <person name="Pisabarro A.G."/>
            <person name="Rodriguez-Romero J."/>
            <person name="Ruiz-Herrera J."/>
            <person name="Ruiz-Vazquez R."/>
            <person name="Sanz C."/>
            <person name="Schackwitz W."/>
            <person name="Schmutz J."/>
            <person name="Shahriari M."/>
            <person name="Shelest E."/>
            <person name="Silva-Franco F."/>
            <person name="Soanes D."/>
            <person name="Syed K."/>
            <person name="Tagua V.G."/>
            <person name="Talbot N.J."/>
            <person name="Thon M."/>
            <person name="De vries R.P."/>
            <person name="Wiebenga A."/>
            <person name="Yadav J.S."/>
            <person name="Braun E.L."/>
            <person name="Baker S."/>
            <person name="Garre V."/>
            <person name="Horwitz B."/>
            <person name="Torres-Martinez S."/>
            <person name="Idnurm A."/>
            <person name="Herrera-Estrella A."/>
            <person name="Gabaldon T."/>
            <person name="Grigoriev I.V."/>
        </authorList>
    </citation>
    <scope>NUCLEOTIDE SEQUENCE [LARGE SCALE GENOMIC DNA]</scope>
    <source>
        <strain evidence="3">NRRL 1555(-)</strain>
    </source>
</reference>
<evidence type="ECO:0000313" key="2">
    <source>
        <dbReference type="EMBL" id="OAD66565.1"/>
    </source>
</evidence>
<gene>
    <name evidence="2" type="ORF">PHYBLDRAFT_67445</name>
</gene>
<protein>
    <submittedName>
        <fullName evidence="2">Uncharacterized protein</fullName>
    </submittedName>
</protein>
<dbReference type="EMBL" id="KV441002">
    <property type="protein sequence ID" value="OAD66565.1"/>
    <property type="molecule type" value="Genomic_DNA"/>
</dbReference>
<feature type="signal peptide" evidence="1">
    <location>
        <begin position="1"/>
        <end position="22"/>
    </location>
</feature>
<dbReference type="Proteomes" id="UP000077315">
    <property type="component" value="Unassembled WGS sequence"/>
</dbReference>
<dbReference type="AlphaFoldDB" id="A0A162WEG4"/>
<keyword evidence="1" id="KW-0732">Signal</keyword>
<keyword evidence="3" id="KW-1185">Reference proteome</keyword>
<dbReference type="GeneID" id="29002702"/>
<accession>A0A162WEG4</accession>
<dbReference type="InParanoid" id="A0A162WEG4"/>